<organism evidence="1 2">
    <name type="scientific">Ancylostoma ceylanicum</name>
    <dbReference type="NCBI Taxonomy" id="53326"/>
    <lineage>
        <taxon>Eukaryota</taxon>
        <taxon>Metazoa</taxon>
        <taxon>Ecdysozoa</taxon>
        <taxon>Nematoda</taxon>
        <taxon>Chromadorea</taxon>
        <taxon>Rhabditida</taxon>
        <taxon>Rhabditina</taxon>
        <taxon>Rhabditomorpha</taxon>
        <taxon>Strongyloidea</taxon>
        <taxon>Ancylostomatidae</taxon>
        <taxon>Ancylostomatinae</taxon>
        <taxon>Ancylostoma</taxon>
    </lineage>
</organism>
<comment type="caution">
    <text evidence="1">The sequence shown here is derived from an EMBL/GenBank/DDBJ whole genome shotgun (WGS) entry which is preliminary data.</text>
</comment>
<evidence type="ECO:0000313" key="2">
    <source>
        <dbReference type="Proteomes" id="UP000024635"/>
    </source>
</evidence>
<name>A0A016VE10_9BILA</name>
<dbReference type="Proteomes" id="UP000024635">
    <property type="component" value="Unassembled WGS sequence"/>
</dbReference>
<evidence type="ECO:0000313" key="1">
    <source>
        <dbReference type="EMBL" id="EYC24978.1"/>
    </source>
</evidence>
<keyword evidence="2" id="KW-1185">Reference proteome</keyword>
<accession>A0A016VE10</accession>
<proteinExistence type="predicted"/>
<sequence>MTMLEGGGNDFSQISFIFSSGRQGLMSRRMYELIPAIHESRISPYFYAKMKHLPRITEYGIPAQQR</sequence>
<protein>
    <submittedName>
        <fullName evidence="1">Uncharacterized protein</fullName>
    </submittedName>
</protein>
<dbReference type="EMBL" id="JARK01001348">
    <property type="protein sequence ID" value="EYC24978.1"/>
    <property type="molecule type" value="Genomic_DNA"/>
</dbReference>
<dbReference type="AlphaFoldDB" id="A0A016VE10"/>
<reference evidence="2" key="1">
    <citation type="journal article" date="2015" name="Nat. Genet.">
        <title>The genome and transcriptome of the zoonotic hookworm Ancylostoma ceylanicum identify infection-specific gene families.</title>
        <authorList>
            <person name="Schwarz E.M."/>
            <person name="Hu Y."/>
            <person name="Antoshechkin I."/>
            <person name="Miller M.M."/>
            <person name="Sternberg P.W."/>
            <person name="Aroian R.V."/>
        </authorList>
    </citation>
    <scope>NUCLEOTIDE SEQUENCE</scope>
    <source>
        <strain evidence="2">HY135</strain>
    </source>
</reference>
<gene>
    <name evidence="1" type="primary">Acey_s0012.g1618</name>
    <name evidence="1" type="ORF">Y032_0012g1618</name>
</gene>